<accession>A0A4Y7MX63</accession>
<evidence type="ECO:0000256" key="4">
    <source>
        <dbReference type="ARBA" id="ARBA00022980"/>
    </source>
</evidence>
<reference evidence="10" key="1">
    <citation type="submission" date="2018-08" db="EMBL/GenBank/DDBJ databases">
        <authorList>
            <person name="Cornetti L."/>
        </authorList>
    </citation>
    <scope>NUCLEOTIDE SEQUENCE</scope>
    <source>
        <strain evidence="10">TCO</strain>
    </source>
</reference>
<dbReference type="GO" id="GO:0006412">
    <property type="term" value="P:translation"/>
    <property type="evidence" value="ECO:0007669"/>
    <property type="project" value="InterPro"/>
</dbReference>
<dbReference type="PANTHER" id="PTHR21026">
    <property type="entry name" value="39S RIBOSOMAL PROTEIN L32, MITOCHONDRIAL"/>
    <property type="match status" value="1"/>
</dbReference>
<dbReference type="EMBL" id="LR015623">
    <property type="protein sequence ID" value="SVE85242.1"/>
    <property type="molecule type" value="mRNA"/>
</dbReference>
<evidence type="ECO:0000256" key="2">
    <source>
        <dbReference type="ARBA" id="ARBA00008560"/>
    </source>
</evidence>
<evidence type="ECO:0000256" key="9">
    <source>
        <dbReference type="ARBA" id="ARBA00045766"/>
    </source>
</evidence>
<keyword evidence="4" id="KW-0689">Ribosomal protein</keyword>
<keyword evidence="6" id="KW-0687">Ribonucleoprotein</keyword>
<evidence type="ECO:0000256" key="3">
    <source>
        <dbReference type="ARBA" id="ARBA00022946"/>
    </source>
</evidence>
<name>A0A4Y7MX63_DAPPU</name>
<evidence type="ECO:0000256" key="6">
    <source>
        <dbReference type="ARBA" id="ARBA00023274"/>
    </source>
</evidence>
<evidence type="ECO:0000256" key="8">
    <source>
        <dbReference type="ARBA" id="ARBA00042577"/>
    </source>
</evidence>
<evidence type="ECO:0000256" key="5">
    <source>
        <dbReference type="ARBA" id="ARBA00023128"/>
    </source>
</evidence>
<dbReference type="GO" id="GO:0005840">
    <property type="term" value="C:ribosome"/>
    <property type="evidence" value="ECO:0007669"/>
    <property type="project" value="UniProtKB-KW"/>
</dbReference>
<evidence type="ECO:0000256" key="1">
    <source>
        <dbReference type="ARBA" id="ARBA00004173"/>
    </source>
</evidence>
<keyword evidence="3" id="KW-0809">Transit peptide</keyword>
<evidence type="ECO:0000256" key="7">
    <source>
        <dbReference type="ARBA" id="ARBA00039935"/>
    </source>
</evidence>
<dbReference type="GO" id="GO:1990904">
    <property type="term" value="C:ribonucleoprotein complex"/>
    <property type="evidence" value="ECO:0007669"/>
    <property type="project" value="UniProtKB-KW"/>
</dbReference>
<dbReference type="PANTHER" id="PTHR21026:SF2">
    <property type="entry name" value="LARGE RIBOSOMAL SUBUNIT PROTEIN BL32M"/>
    <property type="match status" value="1"/>
</dbReference>
<evidence type="ECO:0000313" key="10">
    <source>
        <dbReference type="EMBL" id="SVE85242.1"/>
    </source>
</evidence>
<comment type="similarity">
    <text evidence="2">Belongs to the bacterial ribosomal protein bL32 family.</text>
</comment>
<keyword evidence="5" id="KW-0496">Mitochondrion</keyword>
<organism evidence="10">
    <name type="scientific">Daphnia pulex</name>
    <name type="common">Water flea</name>
    <dbReference type="NCBI Taxonomy" id="6669"/>
    <lineage>
        <taxon>Eukaryota</taxon>
        <taxon>Metazoa</taxon>
        <taxon>Ecdysozoa</taxon>
        <taxon>Arthropoda</taxon>
        <taxon>Crustacea</taxon>
        <taxon>Branchiopoda</taxon>
        <taxon>Diplostraca</taxon>
        <taxon>Cladocera</taxon>
        <taxon>Anomopoda</taxon>
        <taxon>Daphniidae</taxon>
        <taxon>Daphnia</taxon>
    </lineage>
</organism>
<gene>
    <name evidence="10" type="primary">EOG090X0IGM</name>
</gene>
<dbReference type="AlphaFoldDB" id="A0A4Y7MX63"/>
<dbReference type="InterPro" id="IPR011332">
    <property type="entry name" value="Ribosomal_zn-bd"/>
</dbReference>
<sequence>MVYFFCCQLRQSRRHELKRLYESFQQFVLSSSAFEAHTYGKNSLSITVKYMMIQPSQELVHKNESFNINSIFDGFLWGVPTCRRSAEKRMMRKYGSPQWHNKLILPRKDIKVCGTCGYYHEEKCLCPNCYSKVKAETTILQEQMIKELGINPVEKEVAIVYQGEKNQFNDEFFKDNKVIEVEKPRPKWFSKNLLQKSNANVIIETSTIKPHDLG</sequence>
<proteinExistence type="evidence at transcript level"/>
<dbReference type="GO" id="GO:0005739">
    <property type="term" value="C:mitochondrion"/>
    <property type="evidence" value="ECO:0007669"/>
    <property type="project" value="UniProtKB-SubCell"/>
</dbReference>
<dbReference type="OrthoDB" id="2014905at2759"/>
<comment type="subcellular location">
    <subcellularLocation>
        <location evidence="1">Mitochondrion</location>
    </subcellularLocation>
</comment>
<comment type="function">
    <text evidence="9">Component of the mitochondrial large ribosomal subunit (mt-LSU). The mitochondrial ribosome (mitoribosome) is a large ribonucleoprotein complex responsible for the synthesis of proteins inside mitochondria.</text>
</comment>
<dbReference type="InterPro" id="IPR051991">
    <property type="entry name" value="Mitoribosomal_protein_bL32"/>
</dbReference>
<protein>
    <recommendedName>
        <fullName evidence="7">Large ribosomal subunit protein bL32m</fullName>
    </recommendedName>
    <alternativeName>
        <fullName evidence="8">39S ribosomal protein L32, mitochondrial</fullName>
    </alternativeName>
</protein>
<dbReference type="SUPFAM" id="SSF57829">
    <property type="entry name" value="Zn-binding ribosomal proteins"/>
    <property type="match status" value="1"/>
</dbReference>